<name>A0ABS0SY38_9CAUL</name>
<gene>
    <name evidence="2" type="ORF">I4Q42_12345</name>
</gene>
<dbReference type="RefSeq" id="WP_198576372.1">
    <property type="nucleotide sequence ID" value="NZ_JADWOX010000007.1"/>
</dbReference>
<dbReference type="EMBL" id="JADWOX010000007">
    <property type="protein sequence ID" value="MBI1684459.1"/>
    <property type="molecule type" value="Genomic_DNA"/>
</dbReference>
<evidence type="ECO:0000313" key="2">
    <source>
        <dbReference type="EMBL" id="MBI1684459.1"/>
    </source>
</evidence>
<reference evidence="2 3" key="1">
    <citation type="submission" date="2020-11" db="EMBL/GenBank/DDBJ databases">
        <title>genome sequence of strain KACC 18849.</title>
        <authorList>
            <person name="Gao J."/>
            <person name="Zhang X."/>
        </authorList>
    </citation>
    <scope>NUCLEOTIDE SEQUENCE [LARGE SCALE GENOMIC DNA]</scope>
    <source>
        <strain evidence="2 3">KACC 18849</strain>
    </source>
</reference>
<evidence type="ECO:0000256" key="1">
    <source>
        <dbReference type="SAM" id="MobiDB-lite"/>
    </source>
</evidence>
<keyword evidence="3" id="KW-1185">Reference proteome</keyword>
<accession>A0ABS0SY38</accession>
<dbReference type="Proteomes" id="UP000639859">
    <property type="component" value="Unassembled WGS sequence"/>
</dbReference>
<feature type="region of interest" description="Disordered" evidence="1">
    <location>
        <begin position="1"/>
        <end position="28"/>
    </location>
</feature>
<organism evidence="2 3">
    <name type="scientific">Caulobacter hibisci</name>
    <dbReference type="NCBI Taxonomy" id="2035993"/>
    <lineage>
        <taxon>Bacteria</taxon>
        <taxon>Pseudomonadati</taxon>
        <taxon>Pseudomonadota</taxon>
        <taxon>Alphaproteobacteria</taxon>
        <taxon>Caulobacterales</taxon>
        <taxon>Caulobacteraceae</taxon>
        <taxon>Caulobacter</taxon>
    </lineage>
</organism>
<protein>
    <submittedName>
        <fullName evidence="2">Uncharacterized protein</fullName>
    </submittedName>
</protein>
<comment type="caution">
    <text evidence="2">The sequence shown here is derived from an EMBL/GenBank/DDBJ whole genome shotgun (WGS) entry which is preliminary data.</text>
</comment>
<sequence>MAKFYGSLVGTPKQSVRPIPTSHQHENGTDHVLVRDTIELAAAANDTVQLAVLGWETVLAPTGTFWFDDLGTGCTISVGDVTYPNALCNAQDVATAAGSALLLKSVDIANYFKPLWQQLGYASLAAARLVGAKCELLFKVNTAAAAGTLTWQLHGQQR</sequence>
<proteinExistence type="predicted"/>
<evidence type="ECO:0000313" key="3">
    <source>
        <dbReference type="Proteomes" id="UP000639859"/>
    </source>
</evidence>